<reference evidence="2 3" key="1">
    <citation type="journal article" date="2015" name="PeerJ">
        <title>First genomic representation of candidate bacterial phylum KSB3 points to enhanced environmental sensing as a trigger of wastewater bulking.</title>
        <authorList>
            <person name="Sekiguchi Y."/>
            <person name="Ohashi A."/>
            <person name="Parks D.H."/>
            <person name="Yamauchi T."/>
            <person name="Tyson G.W."/>
            <person name="Hugenholtz P."/>
        </authorList>
    </citation>
    <scope>NUCLEOTIDE SEQUENCE [LARGE SCALE GENOMIC DNA]</scope>
</reference>
<organism evidence="2 3">
    <name type="scientific">Candidatus Moduliflexus flocculans</name>
    <dbReference type="NCBI Taxonomy" id="1499966"/>
    <lineage>
        <taxon>Bacteria</taxon>
        <taxon>Candidatus Moduliflexota</taxon>
        <taxon>Candidatus Moduliflexia</taxon>
        <taxon>Candidatus Moduliflexales</taxon>
        <taxon>Candidatus Moduliflexaceae</taxon>
    </lineage>
</organism>
<feature type="transmembrane region" description="Helical" evidence="1">
    <location>
        <begin position="270"/>
        <end position="290"/>
    </location>
</feature>
<dbReference type="HOGENOM" id="CLU_724941_0_0_0"/>
<gene>
    <name evidence="2" type="ORF">U14_02396</name>
</gene>
<dbReference type="EMBL" id="DF820457">
    <property type="protein sequence ID" value="GAK51154.1"/>
    <property type="molecule type" value="Genomic_DNA"/>
</dbReference>
<feature type="transmembrane region" description="Helical" evidence="1">
    <location>
        <begin position="296"/>
        <end position="314"/>
    </location>
</feature>
<dbReference type="AlphaFoldDB" id="A0A081BL88"/>
<feature type="transmembrane region" description="Helical" evidence="1">
    <location>
        <begin position="321"/>
        <end position="344"/>
    </location>
</feature>
<dbReference type="STRING" id="1499966.U14_02396"/>
<feature type="transmembrane region" description="Helical" evidence="1">
    <location>
        <begin position="80"/>
        <end position="98"/>
    </location>
</feature>
<feature type="transmembrane region" description="Helical" evidence="1">
    <location>
        <begin position="205"/>
        <end position="224"/>
    </location>
</feature>
<protein>
    <submittedName>
        <fullName evidence="2">Uncharacterized protein</fullName>
    </submittedName>
</protein>
<feature type="transmembrane region" description="Helical" evidence="1">
    <location>
        <begin position="166"/>
        <end position="185"/>
    </location>
</feature>
<keyword evidence="1" id="KW-1133">Transmembrane helix</keyword>
<feature type="transmembrane region" description="Helical" evidence="1">
    <location>
        <begin position="126"/>
        <end position="146"/>
    </location>
</feature>
<feature type="transmembrane region" description="Helical" evidence="1">
    <location>
        <begin position="350"/>
        <end position="369"/>
    </location>
</feature>
<evidence type="ECO:0000313" key="2">
    <source>
        <dbReference type="EMBL" id="GAK51154.1"/>
    </source>
</evidence>
<evidence type="ECO:0000256" key="1">
    <source>
        <dbReference type="SAM" id="Phobius"/>
    </source>
</evidence>
<evidence type="ECO:0000313" key="3">
    <source>
        <dbReference type="Proteomes" id="UP000030700"/>
    </source>
</evidence>
<sequence>MNATQQPTSPAQNSLRMWKWPCWWQWLFINAIGFAAASWGMRFILSSGGSRPYAGAAFGLLLGLAQFIILRWTLPVRPRWILNAILALTLISSLPYSFDPTLRRLLSGVAIGFLQWMVLRRHSRGVAWWILASGSSWIAAETLTQWPPLFKWLALFGQYQALAHSGLRGLLYGAFSGIALVYLIYGIEHGKFLPALAENSLGKELFCGLWVITNALGWAVGFGHPGQLAVNWFAQATGLALPQIAEKALLEAFTALIVWPLLWRQGFRNSFWWVIWSGIGAAAGIFAWTASDVEPATGIVAYGAIVAFFQWFVLSQQFRGFWTWLALRTALWSASLIVVSRIGQRFQPDLGWGAGGLMYSVVIALWMYWQLRKQPPPLPQA</sequence>
<proteinExistence type="predicted"/>
<accession>A0A081BL88</accession>
<feature type="transmembrane region" description="Helical" evidence="1">
    <location>
        <begin position="23"/>
        <end position="41"/>
    </location>
</feature>
<name>A0A081BL88_9BACT</name>
<keyword evidence="1" id="KW-0812">Transmembrane</keyword>
<keyword evidence="1" id="KW-0472">Membrane</keyword>
<keyword evidence="3" id="KW-1185">Reference proteome</keyword>
<feature type="transmembrane region" description="Helical" evidence="1">
    <location>
        <begin position="53"/>
        <end position="74"/>
    </location>
</feature>
<dbReference type="Proteomes" id="UP000030700">
    <property type="component" value="Unassembled WGS sequence"/>
</dbReference>